<feature type="coiled-coil region" evidence="13">
    <location>
        <begin position="609"/>
        <end position="667"/>
    </location>
</feature>
<feature type="region of interest" description="Disordered" evidence="14">
    <location>
        <begin position="820"/>
        <end position="868"/>
    </location>
</feature>
<keyword evidence="9 12" id="KW-0496">Mitochondrion</keyword>
<keyword evidence="6" id="KW-0999">Mitochondrion inner membrane</keyword>
<keyword evidence="8 15" id="KW-1133">Transmembrane helix</keyword>
<keyword evidence="7" id="KW-0106">Calcium</keyword>
<comment type="similarity">
    <text evidence="2">Belongs to the LETM1 family.</text>
</comment>
<feature type="compositionally biased region" description="Basic and acidic residues" evidence="14">
    <location>
        <begin position="839"/>
        <end position="856"/>
    </location>
</feature>
<feature type="compositionally biased region" description="Acidic residues" evidence="14">
    <location>
        <begin position="714"/>
        <end position="727"/>
    </location>
</feature>
<reference evidence="18 19" key="1">
    <citation type="journal article" date="2021" name="Sci. Rep.">
        <title>The genome of the diatom Chaetoceros tenuissimus carries an ancient integrated fragment of an extant virus.</title>
        <authorList>
            <person name="Hongo Y."/>
            <person name="Kimura K."/>
            <person name="Takaki Y."/>
            <person name="Yoshida Y."/>
            <person name="Baba S."/>
            <person name="Kobayashi G."/>
            <person name="Nagasaki K."/>
            <person name="Hano T."/>
            <person name="Tomaru Y."/>
        </authorList>
    </citation>
    <scope>NUCLEOTIDE SEQUENCE [LARGE SCALE GENOMIC DNA]</scope>
    <source>
        <strain evidence="18 19">NIES-3715</strain>
    </source>
</reference>
<feature type="compositionally biased region" description="Basic and acidic residues" evidence="14">
    <location>
        <begin position="820"/>
        <end position="831"/>
    </location>
</feature>
<evidence type="ECO:0000259" key="16">
    <source>
        <dbReference type="PROSITE" id="PS50222"/>
    </source>
</evidence>
<protein>
    <recommendedName>
        <fullName evidence="3">Mitochondrial proton/calcium exchanger protein</fullName>
    </recommendedName>
    <alternativeName>
        <fullName evidence="11">Leucine zipper-EF-hand-containing transmembrane protein 1</fullName>
    </alternativeName>
</protein>
<dbReference type="Gene3D" id="1.10.238.10">
    <property type="entry name" value="EF-hand"/>
    <property type="match status" value="1"/>
</dbReference>
<evidence type="ECO:0000256" key="10">
    <source>
        <dbReference type="ARBA" id="ARBA00023136"/>
    </source>
</evidence>
<evidence type="ECO:0000259" key="17">
    <source>
        <dbReference type="PROSITE" id="PS51758"/>
    </source>
</evidence>
<feature type="region of interest" description="Disordered" evidence="14">
    <location>
        <begin position="668"/>
        <end position="746"/>
    </location>
</feature>
<feature type="domain" description="EF-hand" evidence="16">
    <location>
        <begin position="934"/>
        <end position="969"/>
    </location>
</feature>
<dbReference type="PROSITE" id="PS51758">
    <property type="entry name" value="LETM1_RBD"/>
    <property type="match status" value="1"/>
</dbReference>
<feature type="domain" description="Letm1 RBD" evidence="17">
    <location>
        <begin position="367"/>
        <end position="684"/>
    </location>
</feature>
<organism evidence="18 19">
    <name type="scientific">Chaetoceros tenuissimus</name>
    <dbReference type="NCBI Taxonomy" id="426638"/>
    <lineage>
        <taxon>Eukaryota</taxon>
        <taxon>Sar</taxon>
        <taxon>Stramenopiles</taxon>
        <taxon>Ochrophyta</taxon>
        <taxon>Bacillariophyta</taxon>
        <taxon>Coscinodiscophyceae</taxon>
        <taxon>Chaetocerotophycidae</taxon>
        <taxon>Chaetocerotales</taxon>
        <taxon>Chaetocerotaceae</taxon>
        <taxon>Chaetoceros</taxon>
    </lineage>
</organism>
<dbReference type="InterPro" id="IPR011992">
    <property type="entry name" value="EF-hand-dom_pair"/>
</dbReference>
<dbReference type="CDD" id="cd00051">
    <property type="entry name" value="EFh"/>
    <property type="match status" value="1"/>
</dbReference>
<dbReference type="GO" id="GO:0043022">
    <property type="term" value="F:ribosome binding"/>
    <property type="evidence" value="ECO:0007669"/>
    <property type="project" value="InterPro"/>
</dbReference>
<evidence type="ECO:0000313" key="18">
    <source>
        <dbReference type="EMBL" id="GFH58989.1"/>
    </source>
</evidence>
<feature type="region of interest" description="Disordered" evidence="14">
    <location>
        <begin position="758"/>
        <end position="779"/>
    </location>
</feature>
<evidence type="ECO:0000256" key="9">
    <source>
        <dbReference type="ARBA" id="ARBA00023128"/>
    </source>
</evidence>
<evidence type="ECO:0000256" key="8">
    <source>
        <dbReference type="ARBA" id="ARBA00022989"/>
    </source>
</evidence>
<dbReference type="PANTHER" id="PTHR14009:SF1">
    <property type="entry name" value="MITOCHONDRIAL PROTON_CALCIUM EXCHANGER PROTEIN"/>
    <property type="match status" value="1"/>
</dbReference>
<dbReference type="PROSITE" id="PS50222">
    <property type="entry name" value="EF_HAND_2"/>
    <property type="match status" value="2"/>
</dbReference>
<dbReference type="Proteomes" id="UP001054902">
    <property type="component" value="Unassembled WGS sequence"/>
</dbReference>
<evidence type="ECO:0000313" key="19">
    <source>
        <dbReference type="Proteomes" id="UP001054902"/>
    </source>
</evidence>
<dbReference type="GO" id="GO:0030003">
    <property type="term" value="P:intracellular monoatomic cation homeostasis"/>
    <property type="evidence" value="ECO:0007669"/>
    <property type="project" value="TreeGrafter"/>
</dbReference>
<dbReference type="InterPro" id="IPR044202">
    <property type="entry name" value="LETM1/MDM38-like"/>
</dbReference>
<keyword evidence="4" id="KW-0050">Antiport</keyword>
<feature type="compositionally biased region" description="Basic and acidic residues" evidence="14">
    <location>
        <begin position="190"/>
        <end position="200"/>
    </location>
</feature>
<dbReference type="GO" id="GO:0005743">
    <property type="term" value="C:mitochondrial inner membrane"/>
    <property type="evidence" value="ECO:0007669"/>
    <property type="project" value="UniProtKB-SubCell"/>
</dbReference>
<evidence type="ECO:0000256" key="7">
    <source>
        <dbReference type="ARBA" id="ARBA00022837"/>
    </source>
</evidence>
<dbReference type="Pfam" id="PF07766">
    <property type="entry name" value="LETM1_RBD"/>
    <property type="match status" value="1"/>
</dbReference>
<keyword evidence="4" id="KW-0813">Transport</keyword>
<dbReference type="GO" id="GO:0005509">
    <property type="term" value="F:calcium ion binding"/>
    <property type="evidence" value="ECO:0007669"/>
    <property type="project" value="InterPro"/>
</dbReference>
<dbReference type="InterPro" id="IPR018247">
    <property type="entry name" value="EF_Hand_1_Ca_BS"/>
</dbReference>
<feature type="compositionally biased region" description="Basic and acidic residues" evidence="14">
    <location>
        <begin position="402"/>
        <end position="417"/>
    </location>
</feature>
<keyword evidence="5 15" id="KW-0812">Transmembrane</keyword>
<feature type="domain" description="EF-hand" evidence="16">
    <location>
        <begin position="897"/>
        <end position="932"/>
    </location>
</feature>
<evidence type="ECO:0000256" key="4">
    <source>
        <dbReference type="ARBA" id="ARBA00022449"/>
    </source>
</evidence>
<name>A0AAD3D6Z6_9STRA</name>
<evidence type="ECO:0000256" key="15">
    <source>
        <dbReference type="SAM" id="Phobius"/>
    </source>
</evidence>
<sequence>MLAKNIRTGSRLVRNHRQIKASSLSSTKDLVGVSRTSKEHLPSASVKSVSGSHLSYDHVQAKHIASWPTQYIHTEAKSPLQNFNQCYENPYVVKDTKSSASLSDLFATYDIAKKEFPDISEAFFCTMKKMLYQSVGSSFPVQTLSENLLSSNSFVKMSRMGSNNHGYHNYQFANHNATLMQARCFSTTPDRKEEQKDLKTSKIPVPSKGMKTQEPASLSANLKYAGSKLSSLTVSAIKALVNALLKTPGVLFYYMTNPKEFKQKLSELKEVAKKEAHHYYMGSKLLVADIKTAKQIVGRTLNGTPLTRRERKQLIRTVTDVFRLVPMSIFVLIPFMEFALPIALKIFPNMLPSTFQDSLKAEENMKRELNSRLAMAEFFQETLQDLAKDQKKKAESRKKKMKDSDGSSDEIKSNENREETASSFLEFIEKARKGEVLSSEAIVKYATYFKDDLTLDNMPRMQLINMCRYMGIPPYGNDTVLRFQLRHKVRGLIEDDQRILWEGIDSLTKMELREACQERGMRSTGLSKEGYRRALQQWIDLSVNRNVPISLLVMSRTFFLQEETQSSQGSTSEGNVAGLADAISGLDKELVNEVILESVSKDTKNDPELLKLKLDVLKAQNELIEEENQQREAELAKAEAEKAEKEKAAELAKAEAEKDKAKELEVDVSIDTTTTQPTIGEKDTIVSSDEFTTSIVEENTSNLEQKETETIIEDKDEDKKEDDEEEERSLSSEELDAIAQIVSPDPVSVEREKLANLKAALSESDDEEHEGEDIEQLDSDEIVDAIEVAGETTKEDIQQETSITVENMDTIASEEISAMDKKVAKDAEETTKISLEGEIESKDSNEEATKESKEESTSDEDEEEVVDYADEKFDRALSRLKSKVESMVGNIEIQLSDVEAKIGDKLHLLDKDTDGILSREEMAICLQTVLKRKLTFEEAMAIAADIDENKDGLFSVEELSKWLETNKLVKLAEEGRDAEVDKIIETQAAKMKEERIEKEKKEQ</sequence>
<evidence type="ECO:0000256" key="1">
    <source>
        <dbReference type="ARBA" id="ARBA00004434"/>
    </source>
</evidence>
<evidence type="ECO:0000256" key="12">
    <source>
        <dbReference type="PROSITE-ProRule" id="PRU01094"/>
    </source>
</evidence>
<evidence type="ECO:0000256" key="11">
    <source>
        <dbReference type="ARBA" id="ARBA00031360"/>
    </source>
</evidence>
<feature type="compositionally biased region" description="Acidic residues" evidence="14">
    <location>
        <begin position="857"/>
        <end position="868"/>
    </location>
</feature>
<feature type="region of interest" description="Disordered" evidence="14">
    <location>
        <begin position="190"/>
        <end position="212"/>
    </location>
</feature>
<evidence type="ECO:0000256" key="2">
    <source>
        <dbReference type="ARBA" id="ARBA00009584"/>
    </source>
</evidence>
<evidence type="ECO:0000256" key="3">
    <source>
        <dbReference type="ARBA" id="ARBA00020557"/>
    </source>
</evidence>
<dbReference type="AlphaFoldDB" id="A0AAD3D6Z6"/>
<feature type="compositionally biased region" description="Polar residues" evidence="14">
    <location>
        <begin position="685"/>
        <end position="703"/>
    </location>
</feature>
<accession>A0AAD3D6Z6</accession>
<feature type="transmembrane region" description="Helical" evidence="15">
    <location>
        <begin position="321"/>
        <end position="344"/>
    </location>
</feature>
<dbReference type="EMBL" id="BLLK01000062">
    <property type="protein sequence ID" value="GFH58989.1"/>
    <property type="molecule type" value="Genomic_DNA"/>
</dbReference>
<dbReference type="PROSITE" id="PS00018">
    <property type="entry name" value="EF_HAND_1"/>
    <property type="match status" value="1"/>
</dbReference>
<dbReference type="SUPFAM" id="SSF47473">
    <property type="entry name" value="EF-hand"/>
    <property type="match status" value="1"/>
</dbReference>
<evidence type="ECO:0000256" key="6">
    <source>
        <dbReference type="ARBA" id="ARBA00022792"/>
    </source>
</evidence>
<dbReference type="InterPro" id="IPR002048">
    <property type="entry name" value="EF_hand_dom"/>
</dbReference>
<keyword evidence="19" id="KW-1185">Reference proteome</keyword>
<dbReference type="PANTHER" id="PTHR14009">
    <property type="entry name" value="LEUCINE ZIPPER-EF-HAND CONTAINING TRANSMEMBRANE PROTEIN"/>
    <property type="match status" value="1"/>
</dbReference>
<keyword evidence="13" id="KW-0175">Coiled coil</keyword>
<evidence type="ECO:0000256" key="14">
    <source>
        <dbReference type="SAM" id="MobiDB-lite"/>
    </source>
</evidence>
<evidence type="ECO:0000256" key="5">
    <source>
        <dbReference type="ARBA" id="ARBA00022692"/>
    </source>
</evidence>
<comment type="subcellular location">
    <subcellularLocation>
        <location evidence="1">Mitochondrion inner membrane</location>
        <topology evidence="1">Single-pass membrane protein</topology>
    </subcellularLocation>
</comment>
<gene>
    <name evidence="18" type="ORF">CTEN210_15465</name>
</gene>
<comment type="caution">
    <text evidence="18">The sequence shown here is derived from an EMBL/GenBank/DDBJ whole genome shotgun (WGS) entry which is preliminary data.</text>
</comment>
<keyword evidence="10 15" id="KW-0472">Membrane</keyword>
<proteinExistence type="inferred from homology"/>
<feature type="region of interest" description="Disordered" evidence="14">
    <location>
        <begin position="389"/>
        <end position="417"/>
    </location>
</feature>
<dbReference type="GO" id="GO:0015297">
    <property type="term" value="F:antiporter activity"/>
    <property type="evidence" value="ECO:0007669"/>
    <property type="project" value="UniProtKB-KW"/>
</dbReference>
<dbReference type="InterPro" id="IPR033122">
    <property type="entry name" value="LETM1-like_RBD"/>
</dbReference>
<feature type="compositionally biased region" description="Acidic residues" evidence="14">
    <location>
        <begin position="763"/>
        <end position="779"/>
    </location>
</feature>
<evidence type="ECO:0000256" key="13">
    <source>
        <dbReference type="SAM" id="Coils"/>
    </source>
</evidence>
<feature type="compositionally biased region" description="Basic and acidic residues" evidence="14">
    <location>
        <begin position="704"/>
        <end position="713"/>
    </location>
</feature>